<proteinExistence type="predicted"/>
<dbReference type="InterPro" id="IPR051504">
    <property type="entry name" value="Plant_metabolite_acyltrans"/>
</dbReference>
<dbReference type="GO" id="GO:0016747">
    <property type="term" value="F:acyltransferase activity, transferring groups other than amino-acyl groups"/>
    <property type="evidence" value="ECO:0007669"/>
    <property type="project" value="UniProtKB-ARBA"/>
</dbReference>
<dbReference type="Proteomes" id="UP000323000">
    <property type="component" value="Chromosome 9"/>
</dbReference>
<name>A0A5C7HEB3_9ROSI</name>
<keyword evidence="4" id="KW-1185">Reference proteome</keyword>
<dbReference type="Gene3D" id="3.30.559.10">
    <property type="entry name" value="Chloramphenicol acetyltransferase-like domain"/>
    <property type="match status" value="2"/>
</dbReference>
<accession>A0A5C7HEB3</accession>
<comment type="caution">
    <text evidence="3">The sequence shown here is derived from an EMBL/GenBank/DDBJ whole genome shotgun (WGS) entry which is preliminary data.</text>
</comment>
<sequence>MAAQPSTVKVIDQIQVAPPQGSVSTTIVPLTSFDVLWFHCCHVQRIFFYEFPHPTLHFTQTLLPHLKESLSQTLRHFFPFAGNLTCPPPPHVPYILFNEGDAAVKVVVTESDADFNHIVVGNHARDVKTLQSLVPKLPSIRPSSSSNTTHAAPVLAVQFTVFANSGFSVGVTSNHVAGDGRSINHFMKSWASIHKSQQKGQDLITSSLSLPYCSKDIMEDSDVITSNILKGIRSIGDSGLSGDVPDHDHVLITLVLKRAEIEKLKHCVKTTQSKHELDQQIFISSFAVTCAFTWVNLMKLHEQINGSPDDDDDVVYHLLAPVDCRERVLSEIPATYFGNCLASVVVPVKRRELMGESGIVFAAKAIGRKTNEAGKLRAMKGFLENAFPNMKEVFNQAVVTVASSPKFQVYNTDFGWGRPKKFDLVHIGAYNCFSLAESRDDDGGLDIGIVVERDKAYWSGAGQLVVFFALNCDPMLQLLNF</sequence>
<evidence type="ECO:0000256" key="1">
    <source>
        <dbReference type="ARBA" id="ARBA00022679"/>
    </source>
</evidence>
<reference evidence="4" key="1">
    <citation type="journal article" date="2019" name="Gigascience">
        <title>De novo genome assembly of the endangered Acer yangbiense, a plant species with extremely small populations endemic to Yunnan Province, China.</title>
        <authorList>
            <person name="Yang J."/>
            <person name="Wariss H.M."/>
            <person name="Tao L."/>
            <person name="Zhang R."/>
            <person name="Yun Q."/>
            <person name="Hollingsworth P."/>
            <person name="Dao Z."/>
            <person name="Luo G."/>
            <person name="Guo H."/>
            <person name="Ma Y."/>
            <person name="Sun W."/>
        </authorList>
    </citation>
    <scope>NUCLEOTIDE SEQUENCE [LARGE SCALE GENOMIC DNA]</scope>
    <source>
        <strain evidence="4">cv. Malutang</strain>
    </source>
</reference>
<dbReference type="InterPro" id="IPR023213">
    <property type="entry name" value="CAT-like_dom_sf"/>
</dbReference>
<evidence type="ECO:0000313" key="4">
    <source>
        <dbReference type="Proteomes" id="UP000323000"/>
    </source>
</evidence>
<dbReference type="PANTHER" id="PTHR31625">
    <property type="match status" value="1"/>
</dbReference>
<dbReference type="EMBL" id="VAHF01000009">
    <property type="protein sequence ID" value="TXG55261.1"/>
    <property type="molecule type" value="Genomic_DNA"/>
</dbReference>
<protein>
    <submittedName>
        <fullName evidence="3">Uncharacterized protein</fullName>
    </submittedName>
</protein>
<keyword evidence="1" id="KW-0808">Transferase</keyword>
<dbReference type="OrthoDB" id="1862401at2759"/>
<keyword evidence="2" id="KW-0012">Acyltransferase</keyword>
<dbReference type="Pfam" id="PF02458">
    <property type="entry name" value="Transferase"/>
    <property type="match status" value="1"/>
</dbReference>
<evidence type="ECO:0000256" key="2">
    <source>
        <dbReference type="ARBA" id="ARBA00023315"/>
    </source>
</evidence>
<dbReference type="AlphaFoldDB" id="A0A5C7HEB3"/>
<organism evidence="3 4">
    <name type="scientific">Acer yangbiense</name>
    <dbReference type="NCBI Taxonomy" id="1000413"/>
    <lineage>
        <taxon>Eukaryota</taxon>
        <taxon>Viridiplantae</taxon>
        <taxon>Streptophyta</taxon>
        <taxon>Embryophyta</taxon>
        <taxon>Tracheophyta</taxon>
        <taxon>Spermatophyta</taxon>
        <taxon>Magnoliopsida</taxon>
        <taxon>eudicotyledons</taxon>
        <taxon>Gunneridae</taxon>
        <taxon>Pentapetalae</taxon>
        <taxon>rosids</taxon>
        <taxon>malvids</taxon>
        <taxon>Sapindales</taxon>
        <taxon>Sapindaceae</taxon>
        <taxon>Hippocastanoideae</taxon>
        <taxon>Acereae</taxon>
        <taxon>Acer</taxon>
    </lineage>
</organism>
<gene>
    <name evidence="3" type="ORF">EZV62_020517</name>
</gene>
<evidence type="ECO:0000313" key="3">
    <source>
        <dbReference type="EMBL" id="TXG55261.1"/>
    </source>
</evidence>